<keyword evidence="4" id="KW-1185">Reference proteome</keyword>
<reference evidence="3 4" key="1">
    <citation type="submission" date="2022-01" db="EMBL/GenBank/DDBJ databases">
        <title>Novel bile acid biosynthetic pathways are enriched in the microbiome of centenarians.</title>
        <authorList>
            <person name="Sato Y."/>
            <person name="Atarashi K."/>
            <person name="Plichta R.D."/>
            <person name="Arai Y."/>
            <person name="Sasajima S."/>
            <person name="Kearney M.S."/>
            <person name="Suda W."/>
            <person name="Takeshita K."/>
            <person name="Sasaki T."/>
            <person name="Okamoto S."/>
            <person name="Skelly N.A."/>
            <person name="Okamura Y."/>
            <person name="Vlamakis H."/>
            <person name="Li Y."/>
            <person name="Tanoue T."/>
            <person name="Takei H."/>
            <person name="Nittono H."/>
            <person name="Narushima S."/>
            <person name="Irie J."/>
            <person name="Itoh H."/>
            <person name="Moriya K."/>
            <person name="Sugiura Y."/>
            <person name="Suematsu M."/>
            <person name="Moritoki N."/>
            <person name="Shibata S."/>
            <person name="Littman R.D."/>
            <person name="Fischbach A.M."/>
            <person name="Uwamino Y."/>
            <person name="Inoue T."/>
            <person name="Honda A."/>
            <person name="Hattori M."/>
            <person name="Murai T."/>
            <person name="Xavier J.R."/>
            <person name="Hirose N."/>
            <person name="Honda K."/>
        </authorList>
    </citation>
    <scope>NUCLEOTIDE SEQUENCE [LARGE SCALE GENOMIC DNA]</scope>
    <source>
        <strain evidence="3 4">CE91-St30</strain>
    </source>
</reference>
<name>A0ABN6MGK8_9ACTN</name>
<dbReference type="InterPro" id="IPR025588">
    <property type="entry name" value="YcxB-like_C"/>
</dbReference>
<keyword evidence="1" id="KW-1133">Transmembrane helix</keyword>
<evidence type="ECO:0000313" key="4">
    <source>
        <dbReference type="Proteomes" id="UP001320544"/>
    </source>
</evidence>
<dbReference type="RefSeq" id="WP_244412474.1">
    <property type="nucleotide sequence ID" value="NZ_AP025564.1"/>
</dbReference>
<evidence type="ECO:0000313" key="3">
    <source>
        <dbReference type="EMBL" id="BDE96170.1"/>
    </source>
</evidence>
<feature type="transmembrane region" description="Helical" evidence="1">
    <location>
        <begin position="42"/>
        <end position="62"/>
    </location>
</feature>
<keyword evidence="1" id="KW-0812">Transmembrane</keyword>
<accession>A0ABN6MGK8</accession>
<evidence type="ECO:0000259" key="2">
    <source>
        <dbReference type="Pfam" id="PF14317"/>
    </source>
</evidence>
<dbReference type="Proteomes" id="UP001320544">
    <property type="component" value="Chromosome"/>
</dbReference>
<proteinExistence type="predicted"/>
<dbReference type="Pfam" id="PF14317">
    <property type="entry name" value="YcxB"/>
    <property type="match status" value="1"/>
</dbReference>
<protein>
    <recommendedName>
        <fullName evidence="2">YcxB-like C-terminal domain-containing protein</fullName>
    </recommendedName>
</protein>
<keyword evidence="1" id="KW-0472">Membrane</keyword>
<feature type="domain" description="YcxB-like C-terminal" evidence="2">
    <location>
        <begin position="121"/>
        <end position="174"/>
    </location>
</feature>
<organism evidence="3 4">
    <name type="scientific">Raoultibacter timonensis</name>
    <dbReference type="NCBI Taxonomy" id="1907662"/>
    <lineage>
        <taxon>Bacteria</taxon>
        <taxon>Bacillati</taxon>
        <taxon>Actinomycetota</taxon>
        <taxon>Coriobacteriia</taxon>
        <taxon>Eggerthellales</taxon>
        <taxon>Eggerthellaceae</taxon>
        <taxon>Raoultibacter</taxon>
    </lineage>
</organism>
<feature type="transmembrane region" description="Helical" evidence="1">
    <location>
        <begin position="82"/>
        <end position="102"/>
    </location>
</feature>
<gene>
    <name evidence="3" type="ORF">CE91St30_15030</name>
</gene>
<evidence type="ECO:0000256" key="1">
    <source>
        <dbReference type="SAM" id="Phobius"/>
    </source>
</evidence>
<dbReference type="EMBL" id="AP025564">
    <property type="protein sequence ID" value="BDE96170.1"/>
    <property type="molecule type" value="Genomic_DNA"/>
</dbReference>
<sequence>MNSETAYGEKDVDAPVDAVARSNVTLTMGDYREWLGGTHLKVLNTLALPVALLLMFICAVLLPFDAFFHIANHDIMMEAAGVAAVLLAMRFIVPIVFGYVAFKRARPRGGAVEHEVTFFGDRVEAGGENGELVVFYEDVERTDQTEHLFVMTCKKQGALIVKKEAFSSEELATIERLTKGSAV</sequence>